<evidence type="ECO:0000256" key="2">
    <source>
        <dbReference type="ARBA" id="ARBA00023125"/>
    </source>
</evidence>
<keyword evidence="4" id="KW-0597">Phosphoprotein</keyword>
<dbReference type="SUPFAM" id="SSF46894">
    <property type="entry name" value="C-terminal effector domain of the bipartite response regulators"/>
    <property type="match status" value="1"/>
</dbReference>
<gene>
    <name evidence="7" type="ORF">ABIE37_002350</name>
</gene>
<keyword evidence="1" id="KW-0805">Transcription regulation</keyword>
<evidence type="ECO:0000313" key="7">
    <source>
        <dbReference type="EMBL" id="MET4540563.1"/>
    </source>
</evidence>
<dbReference type="CDD" id="cd06170">
    <property type="entry name" value="LuxR_C_like"/>
    <property type="match status" value="1"/>
</dbReference>
<keyword evidence="8" id="KW-1185">Reference proteome</keyword>
<dbReference type="PROSITE" id="PS50110">
    <property type="entry name" value="RESPONSE_REGULATORY"/>
    <property type="match status" value="1"/>
</dbReference>
<evidence type="ECO:0000256" key="4">
    <source>
        <dbReference type="PROSITE-ProRule" id="PRU00169"/>
    </source>
</evidence>
<reference evidence="7 8" key="1">
    <citation type="submission" date="2024-06" db="EMBL/GenBank/DDBJ databases">
        <title>Sorghum-associated microbial communities from plants grown in Nebraska, USA.</title>
        <authorList>
            <person name="Schachtman D."/>
        </authorList>
    </citation>
    <scope>NUCLEOTIDE SEQUENCE [LARGE SCALE GENOMIC DNA]</scope>
    <source>
        <strain evidence="7 8">3552</strain>
    </source>
</reference>
<evidence type="ECO:0000259" key="5">
    <source>
        <dbReference type="PROSITE" id="PS50043"/>
    </source>
</evidence>
<feature type="domain" description="HTH luxR-type" evidence="5">
    <location>
        <begin position="159"/>
        <end position="224"/>
    </location>
</feature>
<feature type="modified residue" description="4-aspartylphosphate" evidence="4">
    <location>
        <position position="77"/>
    </location>
</feature>
<accession>A0ABV2P713</accession>
<dbReference type="Pfam" id="PF00196">
    <property type="entry name" value="GerE"/>
    <property type="match status" value="1"/>
</dbReference>
<evidence type="ECO:0000259" key="6">
    <source>
        <dbReference type="PROSITE" id="PS50110"/>
    </source>
</evidence>
<dbReference type="InterPro" id="IPR001789">
    <property type="entry name" value="Sig_transdc_resp-reg_receiver"/>
</dbReference>
<organism evidence="7 8">
    <name type="scientific">Arthrobacter bambusae</name>
    <dbReference type="NCBI Taxonomy" id="1338426"/>
    <lineage>
        <taxon>Bacteria</taxon>
        <taxon>Bacillati</taxon>
        <taxon>Actinomycetota</taxon>
        <taxon>Actinomycetes</taxon>
        <taxon>Micrococcales</taxon>
        <taxon>Micrococcaceae</taxon>
        <taxon>Arthrobacter</taxon>
    </lineage>
</organism>
<dbReference type="InterPro" id="IPR016032">
    <property type="entry name" value="Sig_transdc_resp-reg_C-effctor"/>
</dbReference>
<dbReference type="SMART" id="SM00421">
    <property type="entry name" value="HTH_LUXR"/>
    <property type="match status" value="1"/>
</dbReference>
<evidence type="ECO:0000256" key="3">
    <source>
        <dbReference type="ARBA" id="ARBA00023163"/>
    </source>
</evidence>
<dbReference type="InterPro" id="IPR011006">
    <property type="entry name" value="CheY-like_superfamily"/>
</dbReference>
<keyword evidence="3" id="KW-0804">Transcription</keyword>
<dbReference type="PANTHER" id="PTHR43214:SF41">
    <property type="entry name" value="NITRATE_NITRITE RESPONSE REGULATOR PROTEIN NARP"/>
    <property type="match status" value="1"/>
</dbReference>
<dbReference type="PROSITE" id="PS50043">
    <property type="entry name" value="HTH_LUXR_2"/>
    <property type="match status" value="1"/>
</dbReference>
<dbReference type="InterPro" id="IPR000792">
    <property type="entry name" value="Tscrpt_reg_LuxR_C"/>
</dbReference>
<comment type="caution">
    <text evidence="7">The sequence shown here is derived from an EMBL/GenBank/DDBJ whole genome shotgun (WGS) entry which is preliminary data.</text>
</comment>
<evidence type="ECO:0000256" key="1">
    <source>
        <dbReference type="ARBA" id="ARBA00023015"/>
    </source>
</evidence>
<dbReference type="SUPFAM" id="SSF52172">
    <property type="entry name" value="CheY-like"/>
    <property type="match status" value="1"/>
</dbReference>
<evidence type="ECO:0000313" key="8">
    <source>
        <dbReference type="Proteomes" id="UP001549307"/>
    </source>
</evidence>
<dbReference type="Proteomes" id="UP001549307">
    <property type="component" value="Unassembled WGS sequence"/>
</dbReference>
<dbReference type="InterPro" id="IPR039420">
    <property type="entry name" value="WalR-like"/>
</dbReference>
<proteinExistence type="predicted"/>
<protein>
    <submittedName>
        <fullName evidence="7">Two-component system nitrate/nitrite response regulator NarL</fullName>
    </submittedName>
</protein>
<sequence>MLTSKESGQQYEGAGLNRRVVKVGVVDDHEAVRIGFAAAASLDAKTAEVPVVAVRLADTVNSLLSGGHTVFDVVALDMSLADGSRPRDNVRRLLAAGYPVLVFSVGDRQEDLREALAAGASGVSRKSENIRQTLELIRQVALGKTIDNQELAAAIDGDREFVAAQLSDRERETLRLYAAGFTRSQTASRMNVSSNTVGTNIRRIREKYAAANRPAASKLELYHRAVEDGLYTPPHGRD</sequence>
<dbReference type="PANTHER" id="PTHR43214">
    <property type="entry name" value="TWO-COMPONENT RESPONSE REGULATOR"/>
    <property type="match status" value="1"/>
</dbReference>
<keyword evidence="2" id="KW-0238">DNA-binding</keyword>
<feature type="domain" description="Response regulatory" evidence="6">
    <location>
        <begin position="22"/>
        <end position="141"/>
    </location>
</feature>
<dbReference type="EMBL" id="JBEPSN010000005">
    <property type="protein sequence ID" value="MET4540563.1"/>
    <property type="molecule type" value="Genomic_DNA"/>
</dbReference>
<name>A0ABV2P713_9MICC</name>
<dbReference type="Gene3D" id="3.40.50.2300">
    <property type="match status" value="1"/>
</dbReference>
<dbReference type="PRINTS" id="PR00038">
    <property type="entry name" value="HTHLUXR"/>
</dbReference>